<evidence type="ECO:0000259" key="10">
    <source>
        <dbReference type="PROSITE" id="PS50268"/>
    </source>
</evidence>
<proteinExistence type="predicted"/>
<keyword evidence="2" id="KW-0812">Transmembrane</keyword>
<evidence type="ECO:0000256" key="1">
    <source>
        <dbReference type="ARBA" id="ARBA00004167"/>
    </source>
</evidence>
<dbReference type="AlphaFoldDB" id="A0A7L3DU91"/>
<evidence type="ECO:0000313" key="12">
    <source>
        <dbReference type="Proteomes" id="UP000519225"/>
    </source>
</evidence>
<dbReference type="CDD" id="cd11304">
    <property type="entry name" value="Cadherin_repeat"/>
    <property type="match status" value="1"/>
</dbReference>
<keyword evidence="5" id="KW-0130">Cell adhesion</keyword>
<evidence type="ECO:0000256" key="2">
    <source>
        <dbReference type="ARBA" id="ARBA00022692"/>
    </source>
</evidence>
<dbReference type="GO" id="GO:0005509">
    <property type="term" value="F:calcium ion binding"/>
    <property type="evidence" value="ECO:0007669"/>
    <property type="project" value="UniProtKB-UniRule"/>
</dbReference>
<keyword evidence="4 9" id="KW-0106">Calcium</keyword>
<dbReference type="Gene3D" id="2.60.40.60">
    <property type="entry name" value="Cadherins"/>
    <property type="match status" value="1"/>
</dbReference>
<gene>
    <name evidence="11" type="primary">Pcdhga11</name>
    <name evidence="11" type="ORF">PLUSOC_R15078</name>
</gene>
<keyword evidence="12" id="KW-1185">Reference proteome</keyword>
<evidence type="ECO:0000256" key="6">
    <source>
        <dbReference type="ARBA" id="ARBA00022989"/>
    </source>
</evidence>
<dbReference type="PANTHER" id="PTHR24028">
    <property type="entry name" value="CADHERIN-87A"/>
    <property type="match status" value="1"/>
</dbReference>
<sequence>LTATDADEGPNGHVKYSFHKISEESSELFQLDSKTGAMTIKDDLDFEEVSSHQLEVQARDGGGLFNTAKVA</sequence>
<dbReference type="EMBL" id="VZTS01031444">
    <property type="protein sequence ID" value="NXT58755.1"/>
    <property type="molecule type" value="Genomic_DNA"/>
</dbReference>
<dbReference type="InterPro" id="IPR002126">
    <property type="entry name" value="Cadherin-like_dom"/>
</dbReference>
<comment type="subcellular location">
    <subcellularLocation>
        <location evidence="1">Membrane</location>
        <topology evidence="1">Single-pass membrane protein</topology>
    </subcellularLocation>
</comment>
<keyword evidence="3" id="KW-0677">Repeat</keyword>
<organism evidence="11 12">
    <name type="scientific">Pluvianellus socialis</name>
    <name type="common">Magellanic plover</name>
    <dbReference type="NCBI Taxonomy" id="227228"/>
    <lineage>
        <taxon>Eukaryota</taxon>
        <taxon>Metazoa</taxon>
        <taxon>Chordata</taxon>
        <taxon>Craniata</taxon>
        <taxon>Vertebrata</taxon>
        <taxon>Euteleostomi</taxon>
        <taxon>Archelosauria</taxon>
        <taxon>Archosauria</taxon>
        <taxon>Dinosauria</taxon>
        <taxon>Saurischia</taxon>
        <taxon>Theropoda</taxon>
        <taxon>Coelurosauria</taxon>
        <taxon>Aves</taxon>
        <taxon>Neognathae</taxon>
        <taxon>Neoaves</taxon>
        <taxon>Charadriiformes</taxon>
        <taxon>Charadriidae</taxon>
        <taxon>Pluvianellus</taxon>
    </lineage>
</organism>
<keyword evidence="7" id="KW-0472">Membrane</keyword>
<dbReference type="FunFam" id="2.60.40.60:FF:000002">
    <property type="entry name" value="Protocadherin alpha 2"/>
    <property type="match status" value="1"/>
</dbReference>
<protein>
    <submittedName>
        <fullName evidence="11">PCDGB protein</fullName>
    </submittedName>
</protein>
<feature type="non-terminal residue" evidence="11">
    <location>
        <position position="1"/>
    </location>
</feature>
<keyword evidence="8" id="KW-0325">Glycoprotein</keyword>
<name>A0A7L3DU91_PLUSO</name>
<dbReference type="Proteomes" id="UP000519225">
    <property type="component" value="Unassembled WGS sequence"/>
</dbReference>
<evidence type="ECO:0000256" key="8">
    <source>
        <dbReference type="ARBA" id="ARBA00023180"/>
    </source>
</evidence>
<accession>A0A7L3DU91</accession>
<dbReference type="GO" id="GO:0007156">
    <property type="term" value="P:homophilic cell adhesion via plasma membrane adhesion molecules"/>
    <property type="evidence" value="ECO:0007669"/>
    <property type="project" value="InterPro"/>
</dbReference>
<dbReference type="Pfam" id="PF00028">
    <property type="entry name" value="Cadherin"/>
    <property type="match status" value="1"/>
</dbReference>
<evidence type="ECO:0000256" key="9">
    <source>
        <dbReference type="PROSITE-ProRule" id="PRU00043"/>
    </source>
</evidence>
<dbReference type="GO" id="GO:0005886">
    <property type="term" value="C:plasma membrane"/>
    <property type="evidence" value="ECO:0007669"/>
    <property type="project" value="TreeGrafter"/>
</dbReference>
<dbReference type="PANTHER" id="PTHR24028:SF234">
    <property type="entry name" value="PROTOCADHERIN GAMMA-A3"/>
    <property type="match status" value="1"/>
</dbReference>
<evidence type="ECO:0000256" key="3">
    <source>
        <dbReference type="ARBA" id="ARBA00022737"/>
    </source>
</evidence>
<evidence type="ECO:0000256" key="5">
    <source>
        <dbReference type="ARBA" id="ARBA00022889"/>
    </source>
</evidence>
<evidence type="ECO:0000313" key="11">
    <source>
        <dbReference type="EMBL" id="NXT58755.1"/>
    </source>
</evidence>
<dbReference type="InterPro" id="IPR015919">
    <property type="entry name" value="Cadherin-like_sf"/>
</dbReference>
<keyword evidence="6" id="KW-1133">Transmembrane helix</keyword>
<feature type="domain" description="Cadherin" evidence="10">
    <location>
        <begin position="1"/>
        <end position="70"/>
    </location>
</feature>
<dbReference type="SMART" id="SM00112">
    <property type="entry name" value="CA"/>
    <property type="match status" value="1"/>
</dbReference>
<dbReference type="SUPFAM" id="SSF49313">
    <property type="entry name" value="Cadherin-like"/>
    <property type="match status" value="1"/>
</dbReference>
<dbReference type="PROSITE" id="PS50268">
    <property type="entry name" value="CADHERIN_2"/>
    <property type="match status" value="1"/>
</dbReference>
<comment type="caution">
    <text evidence="11">The sequence shown here is derived from an EMBL/GenBank/DDBJ whole genome shotgun (WGS) entry which is preliminary data.</text>
</comment>
<feature type="non-terminal residue" evidence="11">
    <location>
        <position position="71"/>
    </location>
</feature>
<evidence type="ECO:0000256" key="7">
    <source>
        <dbReference type="ARBA" id="ARBA00023136"/>
    </source>
</evidence>
<dbReference type="InterPro" id="IPR050174">
    <property type="entry name" value="Protocadherin/Cadherin-CA"/>
</dbReference>
<evidence type="ECO:0000256" key="4">
    <source>
        <dbReference type="ARBA" id="ARBA00022837"/>
    </source>
</evidence>
<reference evidence="11 12" key="1">
    <citation type="submission" date="2019-09" db="EMBL/GenBank/DDBJ databases">
        <title>Bird 10,000 Genomes (B10K) Project - Family phase.</title>
        <authorList>
            <person name="Zhang G."/>
        </authorList>
    </citation>
    <scope>NUCLEOTIDE SEQUENCE [LARGE SCALE GENOMIC DNA]</scope>
    <source>
        <strain evidence="11">B10K-DU-012-14</strain>
        <tissue evidence="11">Blood</tissue>
    </source>
</reference>